<evidence type="ECO:0000313" key="1">
    <source>
        <dbReference type="EMBL" id="KAG5392362.1"/>
    </source>
</evidence>
<accession>A0ABQ7M0M5</accession>
<keyword evidence="2" id="KW-1185">Reference proteome</keyword>
<protein>
    <submittedName>
        <fullName evidence="1">Uncharacterized protein</fullName>
    </submittedName>
</protein>
<comment type="caution">
    <text evidence="1">The sequence shown here is derived from an EMBL/GenBank/DDBJ whole genome shotgun (WGS) entry which is preliminary data.</text>
</comment>
<proteinExistence type="predicted"/>
<sequence length="105" mass="11815">MTGNSSRRHDWLEFKLQDTATVSQTTKLFRFLLLLSVISDCITNLHPYTAYRVCITKPSLVLVQVIQSSLKLPRLANIFNQHARDEAGEDMATNQPAIRKVIGGT</sequence>
<name>A0ABQ7M0M5_BRACM</name>
<gene>
    <name evidence="1" type="primary">A06g501610.1_BraROA</name>
    <name evidence="1" type="ORF">IGI04_022325</name>
</gene>
<evidence type="ECO:0000313" key="2">
    <source>
        <dbReference type="Proteomes" id="UP000823674"/>
    </source>
</evidence>
<dbReference type="EMBL" id="JADBGQ010000006">
    <property type="protein sequence ID" value="KAG5392362.1"/>
    <property type="molecule type" value="Genomic_DNA"/>
</dbReference>
<dbReference type="Proteomes" id="UP000823674">
    <property type="component" value="Chromosome A06"/>
</dbReference>
<reference evidence="1 2" key="1">
    <citation type="submission" date="2021-03" db="EMBL/GenBank/DDBJ databases">
        <authorList>
            <person name="King G.J."/>
            <person name="Bancroft I."/>
            <person name="Baten A."/>
            <person name="Bloomfield J."/>
            <person name="Borpatragohain P."/>
            <person name="He Z."/>
            <person name="Irish N."/>
            <person name="Irwin J."/>
            <person name="Liu K."/>
            <person name="Mauleon R.P."/>
            <person name="Moore J."/>
            <person name="Morris R."/>
            <person name="Ostergaard L."/>
            <person name="Wang B."/>
            <person name="Wells R."/>
        </authorList>
    </citation>
    <scope>NUCLEOTIDE SEQUENCE [LARGE SCALE GENOMIC DNA]</scope>
    <source>
        <strain evidence="1">R-o-18</strain>
        <tissue evidence="1">Leaf</tissue>
    </source>
</reference>
<organism evidence="1 2">
    <name type="scientific">Brassica rapa subsp. trilocularis</name>
    <dbReference type="NCBI Taxonomy" id="1813537"/>
    <lineage>
        <taxon>Eukaryota</taxon>
        <taxon>Viridiplantae</taxon>
        <taxon>Streptophyta</taxon>
        <taxon>Embryophyta</taxon>
        <taxon>Tracheophyta</taxon>
        <taxon>Spermatophyta</taxon>
        <taxon>Magnoliopsida</taxon>
        <taxon>eudicotyledons</taxon>
        <taxon>Gunneridae</taxon>
        <taxon>Pentapetalae</taxon>
        <taxon>rosids</taxon>
        <taxon>malvids</taxon>
        <taxon>Brassicales</taxon>
        <taxon>Brassicaceae</taxon>
        <taxon>Brassiceae</taxon>
        <taxon>Brassica</taxon>
    </lineage>
</organism>